<dbReference type="InterPro" id="IPR043504">
    <property type="entry name" value="Peptidase_S1_PA_chymotrypsin"/>
</dbReference>
<sequence length="247" mass="26227">MSFCKSASLLLLVVALCGTPTTAAKNRMVNGVVANTGQYPYQVSLQSANTHFCGGSILKNRWVLTAAHCLDTVTTFVVVVGTTTLAPAGVTYQVEKYVKHPLYDSTTKIYDVAVVRTTTTIVYSMTIRPAILSLIPPMANSAGVVTGWGSTTFPTSPPTNQLKALSTKVLSQSDCQNRLLNSNIILQSTQICTFMSSSGACQADDSGPIAVVGLQYGIVSIPNCGQGLPDVYTSIPTVYSWIMTNTP</sequence>
<reference evidence="9" key="1">
    <citation type="submission" date="2023-01" db="EMBL/GenBank/DDBJ databases">
        <title>Key to firefly adult light organ development and bioluminescence: homeobox transcription factors regulate luciferase expression and transportation to peroxisome.</title>
        <authorList>
            <person name="Fu X."/>
        </authorList>
    </citation>
    <scope>NUCLEOTIDE SEQUENCE [LARGE SCALE GENOMIC DNA]</scope>
</reference>
<feature type="domain" description="Peptidase S1" evidence="7">
    <location>
        <begin position="28"/>
        <end position="247"/>
    </location>
</feature>
<keyword evidence="6" id="KW-0732">Signal</keyword>
<name>A0AAN7P7Z0_9COLE</name>
<feature type="signal peptide" evidence="6">
    <location>
        <begin position="1"/>
        <end position="23"/>
    </location>
</feature>
<evidence type="ECO:0000256" key="3">
    <source>
        <dbReference type="ARBA" id="ARBA00022801"/>
    </source>
</evidence>
<dbReference type="PANTHER" id="PTHR24276">
    <property type="entry name" value="POLYSERASE-RELATED"/>
    <property type="match status" value="1"/>
</dbReference>
<keyword evidence="3" id="KW-0378">Hydrolase</keyword>
<evidence type="ECO:0000256" key="2">
    <source>
        <dbReference type="ARBA" id="ARBA00022670"/>
    </source>
</evidence>
<dbReference type="InterPro" id="IPR009003">
    <property type="entry name" value="Peptidase_S1_PA"/>
</dbReference>
<keyword evidence="9" id="KW-1185">Reference proteome</keyword>
<dbReference type="GO" id="GO:0006508">
    <property type="term" value="P:proteolysis"/>
    <property type="evidence" value="ECO:0007669"/>
    <property type="project" value="UniProtKB-KW"/>
</dbReference>
<dbReference type="InterPro" id="IPR050430">
    <property type="entry name" value="Peptidase_S1"/>
</dbReference>
<dbReference type="CDD" id="cd00190">
    <property type="entry name" value="Tryp_SPc"/>
    <property type="match status" value="1"/>
</dbReference>
<dbReference type="Gene3D" id="2.40.10.10">
    <property type="entry name" value="Trypsin-like serine proteases"/>
    <property type="match status" value="2"/>
</dbReference>
<dbReference type="PRINTS" id="PR00722">
    <property type="entry name" value="CHYMOTRYPSIN"/>
</dbReference>
<protein>
    <recommendedName>
        <fullName evidence="7">Peptidase S1 domain-containing protein</fullName>
    </recommendedName>
</protein>
<evidence type="ECO:0000313" key="9">
    <source>
        <dbReference type="Proteomes" id="UP001353858"/>
    </source>
</evidence>
<proteinExistence type="inferred from homology"/>
<evidence type="ECO:0000256" key="4">
    <source>
        <dbReference type="ARBA" id="ARBA00022825"/>
    </source>
</evidence>
<dbReference type="FunFam" id="2.40.10.10:FF:000073">
    <property type="entry name" value="Trypsin alpha"/>
    <property type="match status" value="1"/>
</dbReference>
<comment type="similarity">
    <text evidence="1">Belongs to the peptidase S1 family.</text>
</comment>
<keyword evidence="5" id="KW-1015">Disulfide bond</keyword>
<dbReference type="InterPro" id="IPR001254">
    <property type="entry name" value="Trypsin_dom"/>
</dbReference>
<evidence type="ECO:0000313" key="8">
    <source>
        <dbReference type="EMBL" id="KAK4878859.1"/>
    </source>
</evidence>
<dbReference type="SUPFAM" id="SSF50494">
    <property type="entry name" value="Trypsin-like serine proteases"/>
    <property type="match status" value="1"/>
</dbReference>
<dbReference type="EMBL" id="JARPUR010000004">
    <property type="protein sequence ID" value="KAK4878859.1"/>
    <property type="molecule type" value="Genomic_DNA"/>
</dbReference>
<dbReference type="Proteomes" id="UP001353858">
    <property type="component" value="Unassembled WGS sequence"/>
</dbReference>
<dbReference type="GO" id="GO:0004252">
    <property type="term" value="F:serine-type endopeptidase activity"/>
    <property type="evidence" value="ECO:0007669"/>
    <property type="project" value="InterPro"/>
</dbReference>
<dbReference type="PROSITE" id="PS00134">
    <property type="entry name" value="TRYPSIN_HIS"/>
    <property type="match status" value="1"/>
</dbReference>
<organism evidence="8 9">
    <name type="scientific">Aquatica leii</name>
    <dbReference type="NCBI Taxonomy" id="1421715"/>
    <lineage>
        <taxon>Eukaryota</taxon>
        <taxon>Metazoa</taxon>
        <taxon>Ecdysozoa</taxon>
        <taxon>Arthropoda</taxon>
        <taxon>Hexapoda</taxon>
        <taxon>Insecta</taxon>
        <taxon>Pterygota</taxon>
        <taxon>Neoptera</taxon>
        <taxon>Endopterygota</taxon>
        <taxon>Coleoptera</taxon>
        <taxon>Polyphaga</taxon>
        <taxon>Elateriformia</taxon>
        <taxon>Elateroidea</taxon>
        <taxon>Lampyridae</taxon>
        <taxon>Luciolinae</taxon>
        <taxon>Aquatica</taxon>
    </lineage>
</organism>
<dbReference type="AlphaFoldDB" id="A0AAN7P7Z0"/>
<keyword evidence="2" id="KW-0645">Protease</keyword>
<dbReference type="SMART" id="SM00020">
    <property type="entry name" value="Tryp_SPc"/>
    <property type="match status" value="1"/>
</dbReference>
<dbReference type="InterPro" id="IPR001314">
    <property type="entry name" value="Peptidase_S1A"/>
</dbReference>
<feature type="chain" id="PRO_5042975511" description="Peptidase S1 domain-containing protein" evidence="6">
    <location>
        <begin position="24"/>
        <end position="247"/>
    </location>
</feature>
<evidence type="ECO:0000259" key="7">
    <source>
        <dbReference type="PROSITE" id="PS50240"/>
    </source>
</evidence>
<accession>A0AAN7P7Z0</accession>
<keyword evidence="4" id="KW-0720">Serine protease</keyword>
<evidence type="ECO:0000256" key="1">
    <source>
        <dbReference type="ARBA" id="ARBA00007664"/>
    </source>
</evidence>
<dbReference type="PROSITE" id="PS50240">
    <property type="entry name" value="TRYPSIN_DOM"/>
    <property type="match status" value="1"/>
</dbReference>
<dbReference type="Pfam" id="PF00089">
    <property type="entry name" value="Trypsin"/>
    <property type="match status" value="1"/>
</dbReference>
<dbReference type="PANTHER" id="PTHR24276:SF91">
    <property type="entry name" value="AT26814P-RELATED"/>
    <property type="match status" value="1"/>
</dbReference>
<dbReference type="InterPro" id="IPR018114">
    <property type="entry name" value="TRYPSIN_HIS"/>
</dbReference>
<evidence type="ECO:0000256" key="6">
    <source>
        <dbReference type="SAM" id="SignalP"/>
    </source>
</evidence>
<gene>
    <name evidence="8" type="ORF">RN001_011365</name>
</gene>
<evidence type="ECO:0000256" key="5">
    <source>
        <dbReference type="ARBA" id="ARBA00023157"/>
    </source>
</evidence>
<comment type="caution">
    <text evidence="8">The sequence shown here is derived from an EMBL/GenBank/DDBJ whole genome shotgun (WGS) entry which is preliminary data.</text>
</comment>